<dbReference type="SUPFAM" id="SSF63380">
    <property type="entry name" value="Riboflavin synthase domain-like"/>
    <property type="match status" value="1"/>
</dbReference>
<evidence type="ECO:0000313" key="26">
    <source>
        <dbReference type="Ensembl" id="ENSHHUP00000054507.1"/>
    </source>
</evidence>
<dbReference type="InterPro" id="IPR023173">
    <property type="entry name" value="NADPH_Cyt_P450_Rdtase_alpha"/>
</dbReference>
<dbReference type="InterPro" id="IPR039261">
    <property type="entry name" value="FNR_nucleotide-bd"/>
</dbReference>
<evidence type="ECO:0000256" key="5">
    <source>
        <dbReference type="ARBA" id="ARBA00006267"/>
    </source>
</evidence>
<comment type="similarity">
    <text evidence="5 22">Belongs to the NOS family.</text>
</comment>
<comment type="function">
    <text evidence="22">Produces nitric oxide (NO) which is a messenger molecule with diverse functions.</text>
</comment>
<evidence type="ECO:0000256" key="6">
    <source>
        <dbReference type="ARBA" id="ARBA00022475"/>
    </source>
</evidence>
<comment type="catalytic activity">
    <reaction evidence="21">
        <text>2 L-arginine + 3 NADPH + 4 O2 + H(+) = 2 L-citrulline + 2 nitric oxide + 3 NADP(+) + 4 H2O</text>
        <dbReference type="Rhea" id="RHEA:19897"/>
        <dbReference type="ChEBI" id="CHEBI:15377"/>
        <dbReference type="ChEBI" id="CHEBI:15378"/>
        <dbReference type="ChEBI" id="CHEBI:15379"/>
        <dbReference type="ChEBI" id="CHEBI:16480"/>
        <dbReference type="ChEBI" id="CHEBI:32682"/>
        <dbReference type="ChEBI" id="CHEBI:57743"/>
        <dbReference type="ChEBI" id="CHEBI:57783"/>
        <dbReference type="ChEBI" id="CHEBI:58349"/>
        <dbReference type="EC" id="1.14.13.39"/>
    </reaction>
    <physiologicalReaction direction="left-to-right" evidence="21">
        <dbReference type="Rhea" id="RHEA:19898"/>
    </physiologicalReaction>
</comment>
<dbReference type="GO" id="GO:0098794">
    <property type="term" value="C:postsynapse"/>
    <property type="evidence" value="ECO:0007669"/>
    <property type="project" value="UniProtKB-SubCell"/>
</dbReference>
<keyword evidence="18" id="KW-0472">Membrane</keyword>
<reference evidence="26" key="3">
    <citation type="submission" date="2025-09" db="UniProtKB">
        <authorList>
            <consortium name="Ensembl"/>
        </authorList>
    </citation>
    <scope>IDENTIFICATION</scope>
</reference>
<dbReference type="GO" id="GO:0046872">
    <property type="term" value="F:metal ion binding"/>
    <property type="evidence" value="ECO:0007669"/>
    <property type="project" value="UniProtKB-KW"/>
</dbReference>
<dbReference type="Proteomes" id="UP000314982">
    <property type="component" value="Unassembled WGS sequence"/>
</dbReference>
<dbReference type="SUPFAM" id="SSF52343">
    <property type="entry name" value="Ferredoxin reductase-like, C-terminal NADP-linked domain"/>
    <property type="match status" value="1"/>
</dbReference>
<evidence type="ECO:0000256" key="3">
    <source>
        <dbReference type="ARBA" id="ARBA00004202"/>
    </source>
</evidence>
<feature type="domain" description="Flavodoxin-like" evidence="24">
    <location>
        <begin position="442"/>
        <end position="613"/>
    </location>
</feature>
<evidence type="ECO:0000256" key="17">
    <source>
        <dbReference type="ARBA" id="ARBA00023018"/>
    </source>
</evidence>
<keyword evidence="6" id="KW-1003">Cell membrane</keyword>
<dbReference type="Gene3D" id="3.40.50.80">
    <property type="entry name" value="Nucleotide-binding domain of ferredoxin-NADP reductase (FNR) module"/>
    <property type="match status" value="1"/>
</dbReference>
<dbReference type="FunFam" id="1.20.990.10:FF:000002">
    <property type="entry name" value="Nitric oxide synthase"/>
    <property type="match status" value="1"/>
</dbReference>
<evidence type="ECO:0000256" key="13">
    <source>
        <dbReference type="ARBA" id="ARBA00022857"/>
    </source>
</evidence>
<dbReference type="GO" id="GO:0050661">
    <property type="term" value="F:NADP binding"/>
    <property type="evidence" value="ECO:0007669"/>
    <property type="project" value="InterPro"/>
</dbReference>
<dbReference type="InterPro" id="IPR012144">
    <property type="entry name" value="NOS_euk"/>
</dbReference>
<dbReference type="GO" id="GO:0010181">
    <property type="term" value="F:FMN binding"/>
    <property type="evidence" value="ECO:0007669"/>
    <property type="project" value="InterPro"/>
</dbReference>
<dbReference type="InterPro" id="IPR008254">
    <property type="entry name" value="Flavodoxin/NO_synth"/>
</dbReference>
<evidence type="ECO:0000256" key="4">
    <source>
        <dbReference type="ARBA" id="ARBA00004316"/>
    </source>
</evidence>
<dbReference type="EC" id="1.14.13.39" evidence="22"/>
<dbReference type="FunFam" id="3.40.50.80:FF:000003">
    <property type="entry name" value="Nitric oxide synthase"/>
    <property type="match status" value="1"/>
</dbReference>
<dbReference type="GO" id="GO:0050660">
    <property type="term" value="F:flavin adenine dinucleotide binding"/>
    <property type="evidence" value="ECO:0007669"/>
    <property type="project" value="InterPro"/>
</dbReference>
<dbReference type="InterPro" id="IPR044940">
    <property type="entry name" value="NOS_dom_2"/>
</dbReference>
<keyword evidence="19" id="KW-0966">Cell projection</keyword>
<keyword evidence="17" id="KW-0770">Synapse</keyword>
<dbReference type="GO" id="GO:0020037">
    <property type="term" value="F:heme binding"/>
    <property type="evidence" value="ECO:0007669"/>
    <property type="project" value="InterPro"/>
</dbReference>
<evidence type="ECO:0000256" key="2">
    <source>
        <dbReference type="ARBA" id="ARBA00001970"/>
    </source>
</evidence>
<dbReference type="PANTHER" id="PTHR43410">
    <property type="entry name" value="NITRIC OXIDE SYNTHASE OXYGENASE"/>
    <property type="match status" value="1"/>
</dbReference>
<evidence type="ECO:0000256" key="16">
    <source>
        <dbReference type="ARBA" id="ARBA00023004"/>
    </source>
</evidence>
<dbReference type="FunFam" id="3.40.50.360:FF:000003">
    <property type="entry name" value="Nitric oxide synthase"/>
    <property type="match status" value="1"/>
</dbReference>
<comment type="subcellular location">
    <subcellularLocation>
        <location evidence="3">Cell membrane</location>
        <topology evidence="3">Peripheral membrane protein</topology>
    </subcellularLocation>
    <subcellularLocation>
        <location evidence="4">Cell projection</location>
    </subcellularLocation>
    <subcellularLocation>
        <location evidence="20">Postsynapse</location>
    </subcellularLocation>
</comment>
<dbReference type="PIRSF" id="PIRSF000333">
    <property type="entry name" value="NOS"/>
    <property type="match status" value="1"/>
</dbReference>
<comment type="cofactor">
    <cofactor evidence="1">
        <name>(6R)-L-erythro-5,6,7,8-tetrahydrobiopterin</name>
        <dbReference type="ChEBI" id="CHEBI:59560"/>
    </cofactor>
</comment>
<dbReference type="Gene3D" id="1.20.990.10">
    <property type="entry name" value="NADPH-cytochrome p450 Reductase, Chain A, domain 3"/>
    <property type="match status" value="1"/>
</dbReference>
<evidence type="ECO:0000256" key="10">
    <source>
        <dbReference type="ARBA" id="ARBA00022643"/>
    </source>
</evidence>
<dbReference type="CDD" id="cd06202">
    <property type="entry name" value="Nitric_oxide_synthase"/>
    <property type="match status" value="1"/>
</dbReference>
<feature type="binding site" description="axial binding residue" evidence="23">
    <location>
        <position position="115"/>
    </location>
    <ligand>
        <name>heme b</name>
        <dbReference type="ChEBI" id="CHEBI:60344"/>
    </ligand>
    <ligandPart>
        <name>Fe</name>
        <dbReference type="ChEBI" id="CHEBI:18248"/>
    </ligandPart>
</feature>
<dbReference type="GO" id="GO:0005516">
    <property type="term" value="F:calmodulin binding"/>
    <property type="evidence" value="ECO:0007669"/>
    <property type="project" value="UniProtKB-KW"/>
</dbReference>
<evidence type="ECO:0000256" key="21">
    <source>
        <dbReference type="ARBA" id="ARBA00047419"/>
    </source>
</evidence>
<dbReference type="InterPro" id="IPR017938">
    <property type="entry name" value="Riboflavin_synthase-like_b-brl"/>
</dbReference>
<evidence type="ECO:0000256" key="11">
    <source>
        <dbReference type="ARBA" id="ARBA00022723"/>
    </source>
</evidence>
<dbReference type="InterPro" id="IPR029039">
    <property type="entry name" value="Flavoprotein-like_sf"/>
</dbReference>
<reference evidence="27" key="1">
    <citation type="submission" date="2018-06" db="EMBL/GenBank/DDBJ databases">
        <title>Genome assembly of Danube salmon.</title>
        <authorList>
            <person name="Macqueen D.J."/>
            <person name="Gundappa M.K."/>
        </authorList>
    </citation>
    <scope>NUCLEOTIDE SEQUENCE [LARGE SCALE GENOMIC DNA]</scope>
</reference>
<dbReference type="InterPro" id="IPR003097">
    <property type="entry name" value="CysJ-like_FAD-binding"/>
</dbReference>
<dbReference type="Gene3D" id="3.90.1230.10">
    <property type="entry name" value="Nitric Oxide Synthase, Chain A, domain 3"/>
    <property type="match status" value="1"/>
</dbReference>
<comment type="cofactor">
    <cofactor evidence="2 22">
        <name>heme b</name>
        <dbReference type="ChEBI" id="CHEBI:60344"/>
    </cofactor>
</comment>
<evidence type="ECO:0000256" key="22">
    <source>
        <dbReference type="PIRNR" id="PIRNR000333"/>
    </source>
</evidence>
<dbReference type="GO" id="GO:0004517">
    <property type="term" value="F:nitric-oxide synthase activity"/>
    <property type="evidence" value="ECO:0007669"/>
    <property type="project" value="UniProtKB-EC"/>
</dbReference>
<name>A0A4W5NTW9_9TELE</name>
<dbReference type="InterPro" id="IPR004030">
    <property type="entry name" value="NOS_N"/>
</dbReference>
<dbReference type="Gene3D" id="2.40.30.10">
    <property type="entry name" value="Translation factors"/>
    <property type="match status" value="1"/>
</dbReference>
<evidence type="ECO:0000256" key="8">
    <source>
        <dbReference type="ARBA" id="ARBA00022617"/>
    </source>
</evidence>
<dbReference type="SUPFAM" id="SSF52218">
    <property type="entry name" value="Flavoproteins"/>
    <property type="match status" value="1"/>
</dbReference>
<dbReference type="Gene3D" id="3.90.340.10">
    <property type="entry name" value="Nitric Oxide Synthase, Chain A, domain 1"/>
    <property type="match status" value="1"/>
</dbReference>
<dbReference type="PRINTS" id="PR00371">
    <property type="entry name" value="FPNCR"/>
</dbReference>
<keyword evidence="16 22" id="KW-0408">Iron</keyword>
<keyword evidence="12 22" id="KW-0274">FAD</keyword>
<dbReference type="Pfam" id="PF00175">
    <property type="entry name" value="NAD_binding_1"/>
    <property type="match status" value="1"/>
</dbReference>
<dbReference type="PROSITE" id="PS60001">
    <property type="entry name" value="NOS"/>
    <property type="match status" value="1"/>
</dbReference>
<comment type="cofactor">
    <cofactor evidence="22">
        <name>FMN</name>
        <dbReference type="ChEBI" id="CHEBI:58210"/>
    </cofactor>
    <text evidence="22">Binds 1 FMN.</text>
</comment>
<dbReference type="GO" id="GO:0006809">
    <property type="term" value="P:nitric oxide biosynthetic process"/>
    <property type="evidence" value="ECO:0007669"/>
    <property type="project" value="InterPro"/>
</dbReference>
<dbReference type="PROSITE" id="PS51384">
    <property type="entry name" value="FAD_FR"/>
    <property type="match status" value="1"/>
</dbReference>
<dbReference type="Pfam" id="PF00258">
    <property type="entry name" value="Flavodoxin_1"/>
    <property type="match status" value="1"/>
</dbReference>
<comment type="cofactor">
    <cofactor evidence="22">
        <name>FAD</name>
        <dbReference type="ChEBI" id="CHEBI:57692"/>
    </cofactor>
    <text evidence="22">Binds 1 FAD.</text>
</comment>
<keyword evidence="10 22" id="KW-0288">FMN</keyword>
<dbReference type="InterPro" id="IPR050607">
    <property type="entry name" value="NOS"/>
</dbReference>
<dbReference type="FunFam" id="3.90.1230.10:FF:000001">
    <property type="entry name" value="Nitric oxide synthase, brain"/>
    <property type="match status" value="1"/>
</dbReference>
<evidence type="ECO:0000259" key="24">
    <source>
        <dbReference type="PROSITE" id="PS50902"/>
    </source>
</evidence>
<proteinExistence type="inferred from homology"/>
<dbReference type="GO" id="GO:0005886">
    <property type="term" value="C:plasma membrane"/>
    <property type="evidence" value="ECO:0007669"/>
    <property type="project" value="UniProtKB-SubCell"/>
</dbReference>
<evidence type="ECO:0000313" key="27">
    <source>
        <dbReference type="Proteomes" id="UP000314982"/>
    </source>
</evidence>
<accession>A0A4W5NTW9</accession>
<keyword evidence="7" id="KW-0597">Phosphoprotein</keyword>
<dbReference type="Gene3D" id="3.40.50.360">
    <property type="match status" value="1"/>
</dbReference>
<evidence type="ECO:0000256" key="9">
    <source>
        <dbReference type="ARBA" id="ARBA00022630"/>
    </source>
</evidence>
<dbReference type="PRINTS" id="PR00369">
    <property type="entry name" value="FLAVODOXIN"/>
</dbReference>
<dbReference type="Gene3D" id="3.90.440.10">
    <property type="entry name" value="Nitric Oxide Synthase,Heme Domain,Chain A domain 2"/>
    <property type="match status" value="1"/>
</dbReference>
<evidence type="ECO:0000256" key="1">
    <source>
        <dbReference type="ARBA" id="ARBA00001950"/>
    </source>
</evidence>
<evidence type="ECO:0000256" key="20">
    <source>
        <dbReference type="ARBA" id="ARBA00034110"/>
    </source>
</evidence>
<keyword evidence="27" id="KW-1185">Reference proteome</keyword>
<dbReference type="GO" id="GO:0042995">
    <property type="term" value="C:cell projection"/>
    <property type="evidence" value="ECO:0007669"/>
    <property type="project" value="UniProtKB-SubCell"/>
</dbReference>
<dbReference type="InterPro" id="IPR001094">
    <property type="entry name" value="Flavdoxin-like"/>
</dbReference>
<dbReference type="InterPro" id="IPR017927">
    <property type="entry name" value="FAD-bd_FR_type"/>
</dbReference>
<dbReference type="GO" id="GO:1903522">
    <property type="term" value="P:regulation of blood circulation"/>
    <property type="evidence" value="ECO:0007669"/>
    <property type="project" value="UniProtKB-ARBA"/>
</dbReference>
<reference evidence="26" key="2">
    <citation type="submission" date="2025-08" db="UniProtKB">
        <authorList>
            <consortium name="Ensembl"/>
        </authorList>
    </citation>
    <scope>IDENTIFICATION</scope>
</reference>
<dbReference type="InterPro" id="IPR001433">
    <property type="entry name" value="OxRdtase_FAD/NAD-bd"/>
</dbReference>
<dbReference type="FunFam" id="3.90.440.10:FF:000001">
    <property type="entry name" value="Endothelial nitric oxide synthase"/>
    <property type="match status" value="1"/>
</dbReference>
<dbReference type="Pfam" id="PF00667">
    <property type="entry name" value="FAD_binding_1"/>
    <property type="match status" value="1"/>
</dbReference>
<dbReference type="Pfam" id="PF02898">
    <property type="entry name" value="NO_synthase"/>
    <property type="match status" value="1"/>
</dbReference>
<keyword evidence="11 22" id="KW-0479">Metal-binding</keyword>
<keyword evidence="14 22" id="KW-0112">Calmodulin-binding</keyword>
<evidence type="ECO:0000256" key="18">
    <source>
        <dbReference type="ARBA" id="ARBA00023136"/>
    </source>
</evidence>
<dbReference type="Ensembl" id="ENSHHUT00000056395.1">
    <property type="protein sequence ID" value="ENSHHUP00000054507.1"/>
    <property type="gene ID" value="ENSHHUG00000031413.1"/>
</dbReference>
<keyword evidence="15 22" id="KW-0560">Oxidoreductase</keyword>
<dbReference type="InterPro" id="IPR036119">
    <property type="entry name" value="NOS_N_sf"/>
</dbReference>
<keyword evidence="9" id="KW-0285">Flavoprotein</keyword>
<feature type="domain" description="FAD-binding FR-type" evidence="25">
    <location>
        <begin position="660"/>
        <end position="902"/>
    </location>
</feature>
<keyword evidence="13 22" id="KW-0521">NADP</keyword>
<dbReference type="InterPro" id="IPR001709">
    <property type="entry name" value="Flavoprot_Pyr_Nucl_cyt_Rdtase"/>
</dbReference>
<evidence type="ECO:0000256" key="7">
    <source>
        <dbReference type="ARBA" id="ARBA00022553"/>
    </source>
</evidence>
<protein>
    <recommendedName>
        <fullName evidence="22">Nitric oxide synthase</fullName>
        <ecNumber evidence="22">1.14.13.39</ecNumber>
    </recommendedName>
</protein>
<dbReference type="GeneTree" id="ENSGT00940000159357"/>
<evidence type="ECO:0000259" key="25">
    <source>
        <dbReference type="PROSITE" id="PS51384"/>
    </source>
</evidence>
<dbReference type="CDD" id="cd00795">
    <property type="entry name" value="NOS_oxygenase_euk"/>
    <property type="match status" value="1"/>
</dbReference>
<evidence type="ECO:0000256" key="19">
    <source>
        <dbReference type="ARBA" id="ARBA00023273"/>
    </source>
</evidence>
<dbReference type="InterPro" id="IPR044944">
    <property type="entry name" value="NOS_dom_3"/>
</dbReference>
<dbReference type="PROSITE" id="PS50902">
    <property type="entry name" value="FLAVODOXIN_LIKE"/>
    <property type="match status" value="1"/>
</dbReference>
<dbReference type="InterPro" id="IPR044943">
    <property type="entry name" value="NOS_dom_1"/>
</dbReference>
<evidence type="ECO:0000256" key="23">
    <source>
        <dbReference type="PIRSR" id="PIRSR000333-1"/>
    </source>
</evidence>
<organism evidence="26 27">
    <name type="scientific">Hucho hucho</name>
    <name type="common">huchen</name>
    <dbReference type="NCBI Taxonomy" id="62062"/>
    <lineage>
        <taxon>Eukaryota</taxon>
        <taxon>Metazoa</taxon>
        <taxon>Chordata</taxon>
        <taxon>Craniata</taxon>
        <taxon>Vertebrata</taxon>
        <taxon>Euteleostomi</taxon>
        <taxon>Actinopterygii</taxon>
        <taxon>Neopterygii</taxon>
        <taxon>Teleostei</taxon>
        <taxon>Protacanthopterygii</taxon>
        <taxon>Salmoniformes</taxon>
        <taxon>Salmonidae</taxon>
        <taxon>Salmoninae</taxon>
        <taxon>Hucho</taxon>
    </lineage>
</organism>
<dbReference type="PANTHER" id="PTHR43410:SF2">
    <property type="entry name" value="NITRIC OXIDE SYNTHASE"/>
    <property type="match status" value="1"/>
</dbReference>
<sequence length="1090" mass="123999">MKIKNVETGITYNDTLHHSSSKLPLCTECVCFGSIMTPSQGSRKPDESRTKEELLPLATDFIDQYYTSIKRFGSKAHVDRLEEVTKEIEASGTYQLKDTELIYGAKHAWRNAARCVGRIQWSKLQVFDARDCTTAHGMYNYICNHIKYATNKGNLRSAITIFPQRTDGKHDFRVWNTQLIRYAGYKQPDGQILGDPANVEFTEICIQQGWKAPKGRFDVLPLLLQSNGNDPELFEIPQDLILEVQITHPKYDWFKDLNLKWYSLPAVSSMLLEVGGLEFTACPFSGWYMGTEIGVRDFCDSSRYNILEEVASLMALDTRKTSSLWKDQALVEINIAVLYSFQSSKVTIVDHHSATESFMKHMENEIRVRGGCPGDWVWIVPPMSGSITPVFHQEMLNYRLTPSFEYQVRRKESIAIGFKKLAKAVKFSAKLMGQAMAKRVKATILFATETGKSQDYAKTLCEIFKHAFDAKVMSMDEYDMVDLEHETLVLAVTSTFGNGDPPENGECTCPCVCLSLRSYKVRFNSVSSYSDTRKSSSDEPEPRVNFESTGPLANVRFSVFGLGSRAYPHFCAFAHAVDTLLEELGGERILRMGEGDELCGQEESFRNWAKKVFKAACDVFCIGDVNIEKAHDLLISNDRSWKKSKFRLTYTAEAPALTQGKQTRTQVTNCNHSSESPSSRSTIFVRLHTNNEDSLMYQPGDHLGIFPGNHEDLVTALIEKLEDAPPVNQIVKVEFLEERNTALGYNWLEEPRIPPCTIYQAFQYFLDITTPPSPVLLQQFASLATNDKQRKKLETLSKEYEEWKWYNNPTMVEVLEEFPSIQMPSTLLLTQLPLLQPRYYSISSSPDVHPGEIHLTVAVVSYKTRDGEGPIHHGVCSSWLNRIEAEDMVPCFVRGAPTFRLPKDHRAPCILVGPGTGIAPFRSFWEQKLFDYEHNGIKSCPMILVFGCRQSQIDHIYKEETIQAKNKEVFKELYTAYSREPGRPKKYVQDVLREKLSETVYQCLREEGGHIYVCGDVGMAGDVLKTVQQIIKLQGNMTLEDAGFYISKLRDENRYHEDIFGVTLRTYEVTNRLRSESIAYIEESKKDSDE</sequence>
<evidence type="ECO:0000256" key="15">
    <source>
        <dbReference type="ARBA" id="ARBA00023002"/>
    </source>
</evidence>
<keyword evidence="8 22" id="KW-0349">Heme</keyword>
<dbReference type="SUPFAM" id="SSF56512">
    <property type="entry name" value="Nitric oxide (NO) synthase oxygenase domain"/>
    <property type="match status" value="1"/>
</dbReference>
<evidence type="ECO:0000256" key="14">
    <source>
        <dbReference type="ARBA" id="ARBA00022860"/>
    </source>
</evidence>
<evidence type="ECO:0000256" key="12">
    <source>
        <dbReference type="ARBA" id="ARBA00022827"/>
    </source>
</evidence>
<dbReference type="AlphaFoldDB" id="A0A4W5NTW9"/>